<feature type="transmembrane region" description="Helical" evidence="1">
    <location>
        <begin position="138"/>
        <end position="160"/>
    </location>
</feature>
<sequence>MRKETPSALGGAMSYEFRMQLRRKALWITFIVFSLALLNLTFSPWTRWSEGLSVPHLVANWSLAVQFFHPIAFGILLADRLPRDRHTRVEELLDTLPASLGSRFLGKYLGTTLATLVPIFLIYAAGVAYIAAGRGDLSAIPLALGAFATINLPGLLFVAAFSVSSTAVLWVPLYQFLFVGYWFWGNLIPTDPTGGNMMPTLSRTILTPFGEYMANGFFGTEQTTVRATALEGMASMSLLLGLGALALYSGYRVLLWQRDKQ</sequence>
<dbReference type="EMBL" id="CP045119">
    <property type="protein sequence ID" value="QIN84527.1"/>
    <property type="molecule type" value="Genomic_DNA"/>
</dbReference>
<name>A0A6G8QE60_9ACTN</name>
<protein>
    <submittedName>
        <fullName evidence="2">Uncharacterized protein</fullName>
    </submittedName>
</protein>
<evidence type="ECO:0000256" key="1">
    <source>
        <dbReference type="SAM" id="Phobius"/>
    </source>
</evidence>
<feature type="transmembrane region" description="Helical" evidence="1">
    <location>
        <begin position="233"/>
        <end position="255"/>
    </location>
</feature>
<keyword evidence="3" id="KW-1185">Reference proteome</keyword>
<dbReference type="KEGG" id="rub:GBA63_19165"/>
<gene>
    <name evidence="2" type="ORF">GBA63_19165</name>
</gene>
<feature type="transmembrane region" description="Helical" evidence="1">
    <location>
        <begin position="108"/>
        <end position="132"/>
    </location>
</feature>
<reference evidence="2 3" key="1">
    <citation type="submission" date="2019-10" db="EMBL/GenBank/DDBJ databases">
        <title>Rubrobacter sp nov SCSIO 52090 isolated from a deep-sea sediment in the South China Sea.</title>
        <authorList>
            <person name="Chen R.W."/>
        </authorList>
    </citation>
    <scope>NUCLEOTIDE SEQUENCE [LARGE SCALE GENOMIC DNA]</scope>
    <source>
        <strain evidence="2 3">SCSIO 52909</strain>
    </source>
</reference>
<evidence type="ECO:0000313" key="3">
    <source>
        <dbReference type="Proteomes" id="UP000501452"/>
    </source>
</evidence>
<accession>A0A6G8QE60</accession>
<keyword evidence="1" id="KW-0812">Transmembrane</keyword>
<feature type="transmembrane region" description="Helical" evidence="1">
    <location>
        <begin position="25"/>
        <end position="45"/>
    </location>
</feature>
<feature type="transmembrane region" description="Helical" evidence="1">
    <location>
        <begin position="167"/>
        <end position="184"/>
    </location>
</feature>
<feature type="transmembrane region" description="Helical" evidence="1">
    <location>
        <begin position="57"/>
        <end position="78"/>
    </location>
</feature>
<dbReference type="Proteomes" id="UP000501452">
    <property type="component" value="Chromosome"/>
</dbReference>
<dbReference type="AlphaFoldDB" id="A0A6G8QE60"/>
<keyword evidence="1" id="KW-1133">Transmembrane helix</keyword>
<proteinExistence type="predicted"/>
<organism evidence="2 3">
    <name type="scientific">Rubrobacter tropicus</name>
    <dbReference type="NCBI Taxonomy" id="2653851"/>
    <lineage>
        <taxon>Bacteria</taxon>
        <taxon>Bacillati</taxon>
        <taxon>Actinomycetota</taxon>
        <taxon>Rubrobacteria</taxon>
        <taxon>Rubrobacterales</taxon>
        <taxon>Rubrobacteraceae</taxon>
        <taxon>Rubrobacter</taxon>
    </lineage>
</organism>
<dbReference type="RefSeq" id="WP_166178802.1">
    <property type="nucleotide sequence ID" value="NZ_CP045119.1"/>
</dbReference>
<keyword evidence="1" id="KW-0472">Membrane</keyword>
<evidence type="ECO:0000313" key="2">
    <source>
        <dbReference type="EMBL" id="QIN84527.1"/>
    </source>
</evidence>